<protein>
    <recommendedName>
        <fullName evidence="3 13">Guanylate cyclase</fullName>
        <ecNumber evidence="3 13">4.6.1.2</ecNumber>
    </recommendedName>
</protein>
<keyword evidence="5" id="KW-0547">Nucleotide-binding</keyword>
<keyword evidence="6 15" id="KW-1133">Transmembrane helix</keyword>
<evidence type="ECO:0000256" key="9">
    <source>
        <dbReference type="ARBA" id="ARBA00023180"/>
    </source>
</evidence>
<dbReference type="Pfam" id="PF01094">
    <property type="entry name" value="ANF_receptor"/>
    <property type="match status" value="1"/>
</dbReference>
<evidence type="ECO:0000256" key="2">
    <source>
        <dbReference type="ARBA" id="ARBA00004479"/>
    </source>
</evidence>
<evidence type="ECO:0000256" key="10">
    <source>
        <dbReference type="ARBA" id="ARBA00023239"/>
    </source>
</evidence>
<dbReference type="InterPro" id="IPR050401">
    <property type="entry name" value="Cyclic_nucleotide_synthase"/>
</dbReference>
<keyword evidence="4 15" id="KW-0812">Transmembrane</keyword>
<dbReference type="GO" id="GO:0004016">
    <property type="term" value="F:adenylate cyclase activity"/>
    <property type="evidence" value="ECO:0007669"/>
    <property type="project" value="TreeGrafter"/>
</dbReference>
<comment type="similarity">
    <text evidence="12">Belongs to the adenylyl cyclase class-4/guanylyl cyclase family.</text>
</comment>
<keyword evidence="11 13" id="KW-0141">cGMP biosynthesis</keyword>
<feature type="domain" description="Protein kinase" evidence="16">
    <location>
        <begin position="628"/>
        <end position="954"/>
    </location>
</feature>
<organism evidence="18 19">
    <name type="scientific">Elaeophora elaphi</name>
    <dbReference type="NCBI Taxonomy" id="1147741"/>
    <lineage>
        <taxon>Eukaryota</taxon>
        <taxon>Metazoa</taxon>
        <taxon>Ecdysozoa</taxon>
        <taxon>Nematoda</taxon>
        <taxon>Chromadorea</taxon>
        <taxon>Rhabditida</taxon>
        <taxon>Spirurina</taxon>
        <taxon>Spiruromorpha</taxon>
        <taxon>Filarioidea</taxon>
        <taxon>Onchocercidae</taxon>
        <taxon>Elaeophora</taxon>
    </lineage>
</organism>
<dbReference type="Gene3D" id="3.30.70.1230">
    <property type="entry name" value="Nucleotide cyclase"/>
    <property type="match status" value="1"/>
</dbReference>
<keyword evidence="7 15" id="KW-0472">Membrane</keyword>
<feature type="transmembrane region" description="Helical" evidence="15">
    <location>
        <begin position="36"/>
        <end position="55"/>
    </location>
</feature>
<dbReference type="GO" id="GO:0035556">
    <property type="term" value="P:intracellular signal transduction"/>
    <property type="evidence" value="ECO:0007669"/>
    <property type="project" value="InterPro"/>
</dbReference>
<dbReference type="InterPro" id="IPR001828">
    <property type="entry name" value="ANF_lig-bd_rcpt"/>
</dbReference>
<dbReference type="SMART" id="SM00044">
    <property type="entry name" value="CYCc"/>
    <property type="match status" value="1"/>
</dbReference>
<dbReference type="Pfam" id="PF07714">
    <property type="entry name" value="PK_Tyr_Ser-Thr"/>
    <property type="match status" value="1"/>
</dbReference>
<dbReference type="SUPFAM" id="SSF55073">
    <property type="entry name" value="Nucleotide cyclase"/>
    <property type="match status" value="1"/>
</dbReference>
<dbReference type="GO" id="GO:0001653">
    <property type="term" value="F:peptide receptor activity"/>
    <property type="evidence" value="ECO:0007669"/>
    <property type="project" value="TreeGrafter"/>
</dbReference>
<dbReference type="PROSITE" id="PS00452">
    <property type="entry name" value="GUANYLATE_CYCLASE_1"/>
    <property type="match status" value="1"/>
</dbReference>
<accession>A0A0R3RYD5</accession>
<dbReference type="GO" id="GO:0007168">
    <property type="term" value="P:receptor guanylyl cyclase signaling pathway"/>
    <property type="evidence" value="ECO:0007669"/>
    <property type="project" value="TreeGrafter"/>
</dbReference>
<feature type="domain" description="Guanylate cyclase" evidence="17">
    <location>
        <begin position="1026"/>
        <end position="1157"/>
    </location>
</feature>
<dbReference type="InterPro" id="IPR001054">
    <property type="entry name" value="A/G_cyclase"/>
</dbReference>
<evidence type="ECO:0000256" key="1">
    <source>
        <dbReference type="ARBA" id="ARBA00001436"/>
    </source>
</evidence>
<reference evidence="19" key="1">
    <citation type="submission" date="2016-04" db="UniProtKB">
        <authorList>
            <consortium name="WormBaseParasite"/>
        </authorList>
    </citation>
    <scope>IDENTIFICATION</scope>
</reference>
<evidence type="ECO:0000256" key="13">
    <source>
        <dbReference type="RuleBase" id="RU003431"/>
    </source>
</evidence>
<evidence type="ECO:0000256" key="8">
    <source>
        <dbReference type="ARBA" id="ARBA00023170"/>
    </source>
</evidence>
<dbReference type="EC" id="4.6.1.2" evidence="3 13"/>
<evidence type="ECO:0000256" key="3">
    <source>
        <dbReference type="ARBA" id="ARBA00012202"/>
    </source>
</evidence>
<dbReference type="InterPro" id="IPR001245">
    <property type="entry name" value="Ser-Thr/Tyr_kinase_cat_dom"/>
</dbReference>
<dbReference type="InterPro" id="IPR028082">
    <property type="entry name" value="Peripla_BP_I"/>
</dbReference>
<evidence type="ECO:0000259" key="16">
    <source>
        <dbReference type="PROSITE" id="PS50011"/>
    </source>
</evidence>
<dbReference type="GO" id="GO:0005524">
    <property type="term" value="F:ATP binding"/>
    <property type="evidence" value="ECO:0007669"/>
    <property type="project" value="InterPro"/>
</dbReference>
<dbReference type="GO" id="GO:0004672">
    <property type="term" value="F:protein kinase activity"/>
    <property type="evidence" value="ECO:0007669"/>
    <property type="project" value="InterPro"/>
</dbReference>
<feature type="transmembrane region" description="Helical" evidence="15">
    <location>
        <begin position="616"/>
        <end position="640"/>
    </location>
</feature>
<proteinExistence type="inferred from homology"/>
<dbReference type="InterPro" id="IPR011009">
    <property type="entry name" value="Kinase-like_dom_sf"/>
</dbReference>
<dbReference type="PANTHER" id="PTHR11920">
    <property type="entry name" value="GUANYLYL CYCLASE"/>
    <property type="match status" value="1"/>
</dbReference>
<evidence type="ECO:0000256" key="11">
    <source>
        <dbReference type="ARBA" id="ARBA00023293"/>
    </source>
</evidence>
<evidence type="ECO:0000256" key="12">
    <source>
        <dbReference type="RuleBase" id="RU000405"/>
    </source>
</evidence>
<dbReference type="FunFam" id="3.30.70.1230:FF:000044">
    <property type="entry name" value="Guanylate cyclase"/>
    <property type="match status" value="1"/>
</dbReference>
<evidence type="ECO:0000256" key="5">
    <source>
        <dbReference type="ARBA" id="ARBA00022741"/>
    </source>
</evidence>
<evidence type="ECO:0000256" key="15">
    <source>
        <dbReference type="SAM" id="Phobius"/>
    </source>
</evidence>
<evidence type="ECO:0000256" key="7">
    <source>
        <dbReference type="ARBA" id="ARBA00023136"/>
    </source>
</evidence>
<evidence type="ECO:0000313" key="18">
    <source>
        <dbReference type="Proteomes" id="UP000050640"/>
    </source>
</evidence>
<dbReference type="PROSITE" id="PS50011">
    <property type="entry name" value="PROTEIN_KINASE_DOM"/>
    <property type="match status" value="1"/>
</dbReference>
<dbReference type="CDD" id="cd07302">
    <property type="entry name" value="CHD"/>
    <property type="match status" value="1"/>
</dbReference>
<evidence type="ECO:0000256" key="6">
    <source>
        <dbReference type="ARBA" id="ARBA00022989"/>
    </source>
</evidence>
<dbReference type="InterPro" id="IPR018297">
    <property type="entry name" value="A/G_cyclase_CS"/>
</dbReference>
<evidence type="ECO:0000259" key="17">
    <source>
        <dbReference type="PROSITE" id="PS50125"/>
    </source>
</evidence>
<keyword evidence="14" id="KW-0175">Coiled coil</keyword>
<dbReference type="InterPro" id="IPR000719">
    <property type="entry name" value="Prot_kinase_dom"/>
</dbReference>
<keyword evidence="9" id="KW-0325">Glycoprotein</keyword>
<dbReference type="Proteomes" id="UP000050640">
    <property type="component" value="Unplaced"/>
</dbReference>
<keyword evidence="18" id="KW-1185">Reference proteome</keyword>
<name>A0A0R3RYD5_9BILA</name>
<dbReference type="SUPFAM" id="SSF56112">
    <property type="entry name" value="Protein kinase-like (PK-like)"/>
    <property type="match status" value="1"/>
</dbReference>
<dbReference type="Gene3D" id="1.10.510.10">
    <property type="entry name" value="Transferase(Phosphotransferase) domain 1"/>
    <property type="match status" value="1"/>
</dbReference>
<dbReference type="PANTHER" id="PTHR11920:SF501">
    <property type="entry name" value="GUANYLATE CYCLASE 32E"/>
    <property type="match status" value="1"/>
</dbReference>
<dbReference type="GO" id="GO:0004383">
    <property type="term" value="F:guanylate cyclase activity"/>
    <property type="evidence" value="ECO:0007669"/>
    <property type="project" value="UniProtKB-EC"/>
</dbReference>
<dbReference type="SUPFAM" id="SSF53822">
    <property type="entry name" value="Periplasmic binding protein-like I"/>
    <property type="match status" value="1"/>
</dbReference>
<dbReference type="CDD" id="cd06370">
    <property type="entry name" value="PBP1_SAP_GC-like"/>
    <property type="match status" value="1"/>
</dbReference>
<feature type="coiled-coil region" evidence="14">
    <location>
        <begin position="963"/>
        <end position="994"/>
    </location>
</feature>
<dbReference type="GO" id="GO:0005886">
    <property type="term" value="C:plasma membrane"/>
    <property type="evidence" value="ECO:0007669"/>
    <property type="project" value="TreeGrafter"/>
</dbReference>
<evidence type="ECO:0000256" key="14">
    <source>
        <dbReference type="SAM" id="Coils"/>
    </source>
</evidence>
<keyword evidence="8" id="KW-0675">Receptor</keyword>
<dbReference type="InterPro" id="IPR029787">
    <property type="entry name" value="Nucleotide_cyclase"/>
</dbReference>
<dbReference type="STRING" id="1147741.A0A0R3RYD5"/>
<evidence type="ECO:0000256" key="4">
    <source>
        <dbReference type="ARBA" id="ARBA00022692"/>
    </source>
</evidence>
<dbReference type="PROSITE" id="PS50125">
    <property type="entry name" value="GUANYLATE_CYCLASE_2"/>
    <property type="match status" value="1"/>
</dbReference>
<keyword evidence="10 12" id="KW-0456">Lyase</keyword>
<comment type="subcellular location">
    <subcellularLocation>
        <location evidence="2">Membrane</location>
        <topology evidence="2">Single-pass type I membrane protein</topology>
    </subcellularLocation>
</comment>
<dbReference type="WBParaSite" id="EEL_0000729001-mRNA-1">
    <property type="protein sequence ID" value="EEL_0000729001-mRNA-1"/>
    <property type="gene ID" value="EEL_0000729001"/>
</dbReference>
<dbReference type="Gene3D" id="3.40.50.2300">
    <property type="match status" value="2"/>
</dbReference>
<comment type="catalytic activity">
    <reaction evidence="1 13">
        <text>GTP = 3',5'-cyclic GMP + diphosphate</text>
        <dbReference type="Rhea" id="RHEA:13665"/>
        <dbReference type="ChEBI" id="CHEBI:33019"/>
        <dbReference type="ChEBI" id="CHEBI:37565"/>
        <dbReference type="ChEBI" id="CHEBI:57746"/>
        <dbReference type="EC" id="4.6.1.2"/>
    </reaction>
</comment>
<evidence type="ECO:0000313" key="19">
    <source>
        <dbReference type="WBParaSite" id="EEL_0000729001-mRNA-1"/>
    </source>
</evidence>
<sequence length="1435" mass="163549">MRICRGICSRHISQISPEEIFFFKVIIKKFYANKNVIFNSVVMFRLLILWSLYYLGTAVHEHLYNDTILGKQQQPIQSDHYRAVERILDSDKLMSGKVVNGKLDNDHSILISYLAAISQFPKNLFDSLKLLSEASNIETTAERDKNYGYLSKCFRTDFEGSMISGALQVAVDDVNADPELLPNHKLTYTFNNTCGDEQQSTRFFMQHWAQGAKVFIGPEMNCRTEATMAAAQNLPIISYKCKDEMMSDKSKYPTFARTVPTETEITAALIALFKYFKWRKFSIIYERNVANEELFRSIKSTIEKQNVGLDISDTHYVIMNVSTVPHPYSEIERSNIEQIISDTSVLTRIYLTFGNVRLFRRILLEMGAQGLMESGDYALIYLDPDYNWLNTYHAMNNHFYRDTLLSVKQSWDDLNSQDRKVVNFSRFALAIIPTPVQLNAPEFVAFWRKANHYLPLFGVKQSSTTTSIKANRFACYLYDAVKLYASALTAVLNETENEQFSVGYDPISDGKRIISHILGRVYRSIQGFDMHINSNGDAQGNYTLLSLQEVEPVLDVDNPDYYPLNYGLAISADFVHDFAGDLPLLRFKRDIQWPTGFAPRDEPLCGFHGKMCRKDWWLTVLLTVVTIFCLFSVVGSAMIYRSYKFEKELSNVWKIDQREIEKIVQCCESAASLYVVENNQMLLQNDEECTQEKRWPGLCGVALYKGAVVSINEITYPRKIKELTRAAKMEMRIMRQLHHDNVNSFRGIVIGSSSICVVREFCARSSLMDILRNHDLKLDHLFIASFVEDLVKGMIYLHESDLGVHGNLKSTNCLITSRWALQIADFGLHEIRDGQEWESDDFMWENFLWTAPELLRKSGCVHAVKGTQKGDAYSFGIILHEIITRQGPFMMLRNSDLSAKEVVLNVLNNSDYRPSCDGLSAASYVVNVMTLSWSPIPGNRPDFRTIRHKLKPMFEPICKRNIMDHMMVMMEKYQNQLEDLVDERTTELREEKRRTENLLQRMLPVSVAQQLLVGRDVVPELFSSVTIYFSDIVDFTKISGESTPLQVVEFLNKLYTLFDHIIKQYDVYKVETIGDAYMVVSGMPEARPVEVHAEQIGMMALHLLAAVRNFKIPHLPQEQLRLRIGIHTGPCVAGVVGKTMPRYCLFGDTVNTASRMESNGCPLKIHCSEQTHDVLARIDGFELKKRGSLQIKGKGLMTTYWLTARRNATFTIMDECELLLDEKLVPNIFPRMAGRNRRLSSSGISKGSSISLAGKEPSLLRRIIERATFLRDDNLEVCSGYIHEINNVSSNRPQLTCSVLPYRRSSSLPYKDTYGQQMKGSENFLINDVQKSDNTQYLGNDGGLQSFCDSLMSKKHPLPFGASIADSAEMSDMAKAHQECAFFVPKSRPETEESGQSEFEKCLTVSPSTNASWHRLPHTLCSSDSVNHVDNNSCS</sequence>
<dbReference type="Pfam" id="PF00211">
    <property type="entry name" value="Guanylate_cyc"/>
    <property type="match status" value="1"/>
</dbReference>